<dbReference type="OrthoDB" id="6285987at2759"/>
<gene>
    <name evidence="2" type="ORF">BOKJ2_LOCUS3171</name>
</gene>
<accession>A0A811K3N2</accession>
<protein>
    <submittedName>
        <fullName evidence="2">Uncharacterized protein</fullName>
    </submittedName>
</protein>
<proteinExistence type="predicted"/>
<name>A0A811K3N2_9BILA</name>
<dbReference type="EMBL" id="CAJFCW020000002">
    <property type="protein sequence ID" value="CAG9091272.1"/>
    <property type="molecule type" value="Genomic_DNA"/>
</dbReference>
<dbReference type="Proteomes" id="UP000783686">
    <property type="component" value="Unassembled WGS sequence"/>
</dbReference>
<feature type="transmembrane region" description="Helical" evidence="1">
    <location>
        <begin position="40"/>
        <end position="60"/>
    </location>
</feature>
<dbReference type="AlphaFoldDB" id="A0A811K3N2"/>
<dbReference type="Proteomes" id="UP000614601">
    <property type="component" value="Unassembled WGS sequence"/>
</dbReference>
<keyword evidence="1" id="KW-1133">Transmembrane helix</keyword>
<keyword evidence="1" id="KW-0812">Transmembrane</keyword>
<keyword evidence="1" id="KW-0472">Membrane</keyword>
<reference evidence="2" key="1">
    <citation type="submission" date="2020-09" db="EMBL/GenBank/DDBJ databases">
        <authorList>
            <person name="Kikuchi T."/>
        </authorList>
    </citation>
    <scope>NUCLEOTIDE SEQUENCE</scope>
    <source>
        <strain evidence="2">SH1</strain>
    </source>
</reference>
<keyword evidence="3" id="KW-1185">Reference proteome</keyword>
<evidence type="ECO:0000313" key="3">
    <source>
        <dbReference type="Proteomes" id="UP000614601"/>
    </source>
</evidence>
<comment type="caution">
    <text evidence="2">The sequence shown here is derived from an EMBL/GenBank/DDBJ whole genome shotgun (WGS) entry which is preliminary data.</text>
</comment>
<evidence type="ECO:0000256" key="1">
    <source>
        <dbReference type="SAM" id="Phobius"/>
    </source>
</evidence>
<evidence type="ECO:0000313" key="2">
    <source>
        <dbReference type="EMBL" id="CAD5210405.1"/>
    </source>
</evidence>
<sequence>MLRKPEHEVFLDDDGDDGKRKCSNKVVYQAQYYGKKLRNLCYFSKITILICTLILSILFYNMYQSHLRWIEKLPLDKTYIVLSSDLSMYYLMHAPLAIMYWNSLGVKAILLITLKENENVDDDNLALSHILNFLEGGAMTKIIYFRNYTIPSGRFAQTVRAFAAGTEFAHSLPDDTVFITSDVDFFPSKIENHVPRIYAGNEIFIYDNDCCRHMYWHGERYKEYIMITVGMTLRKWREVIELPMDTPVTSKFIDTHISETFDNNWNNKKVYWLWFLDQRFFSLKFKHWIDKHQDEYDTVVRSFYRKRMPRLERFDWPNATEFENMNVWKRYESAHIAPGVILDPVWETNLPFYKKILSPGQLKAFAVLRDFVIKNVDVKEVTKYHYHPEQNDPYWKRTFHIKGMQNKTKHFYDEGRHKRLALS</sequence>
<dbReference type="EMBL" id="CAJFDH010000002">
    <property type="protein sequence ID" value="CAD5210405.1"/>
    <property type="molecule type" value="Genomic_DNA"/>
</dbReference>
<organism evidence="2 3">
    <name type="scientific">Bursaphelenchus okinawaensis</name>
    <dbReference type="NCBI Taxonomy" id="465554"/>
    <lineage>
        <taxon>Eukaryota</taxon>
        <taxon>Metazoa</taxon>
        <taxon>Ecdysozoa</taxon>
        <taxon>Nematoda</taxon>
        <taxon>Chromadorea</taxon>
        <taxon>Rhabditida</taxon>
        <taxon>Tylenchina</taxon>
        <taxon>Tylenchomorpha</taxon>
        <taxon>Aphelenchoidea</taxon>
        <taxon>Aphelenchoididae</taxon>
        <taxon>Bursaphelenchus</taxon>
    </lineage>
</organism>